<evidence type="ECO:0000256" key="1">
    <source>
        <dbReference type="SAM" id="Phobius"/>
    </source>
</evidence>
<name>A0A4R6U754_9BACI</name>
<feature type="transmembrane region" description="Helical" evidence="1">
    <location>
        <begin position="74"/>
        <end position="93"/>
    </location>
</feature>
<comment type="caution">
    <text evidence="2">The sequence shown here is derived from an EMBL/GenBank/DDBJ whole genome shotgun (WGS) entry which is preliminary data.</text>
</comment>
<feature type="transmembrane region" description="Helical" evidence="1">
    <location>
        <begin position="113"/>
        <end position="135"/>
    </location>
</feature>
<evidence type="ECO:0000313" key="3">
    <source>
        <dbReference type="Proteomes" id="UP000295632"/>
    </source>
</evidence>
<keyword evidence="1" id="KW-1133">Transmembrane helix</keyword>
<sequence>MWVTVAGLALLDSLSFASIVMTLVMLLSSSYSPLRMMTYLLTVSFFYFILGTLLNLGFDSLLQSQFSEWRSSSIMPYIQVTSGIALILLSIWLDKKPRKSSSKISRFKPKNTFASMVKLGFLVALIESMTMLPFLSFVGIVTASELTFFEWGPQLAAYVLIMIAPPTILVALKTLIGTKVDSLLVQINRKIAPFVNGAVSTVACIAGLYLIADVIAK</sequence>
<keyword evidence="3" id="KW-1185">Reference proteome</keyword>
<dbReference type="EMBL" id="SNYJ01000006">
    <property type="protein sequence ID" value="TDQ40385.1"/>
    <property type="molecule type" value="Genomic_DNA"/>
</dbReference>
<feature type="transmembrane region" description="Helical" evidence="1">
    <location>
        <begin position="6"/>
        <end position="27"/>
    </location>
</feature>
<dbReference type="RefSeq" id="WP_133580205.1">
    <property type="nucleotide sequence ID" value="NZ_SNYJ01000006.1"/>
</dbReference>
<dbReference type="OrthoDB" id="2649540at2"/>
<accession>A0A4R6U754</accession>
<dbReference type="Proteomes" id="UP000295632">
    <property type="component" value="Unassembled WGS sequence"/>
</dbReference>
<protein>
    <submittedName>
        <fullName evidence="2">Sap-like sulfolipid-1-addressing protein</fullName>
    </submittedName>
</protein>
<reference evidence="2 3" key="1">
    <citation type="submission" date="2019-03" db="EMBL/GenBank/DDBJ databases">
        <title>Genomic Encyclopedia of Type Strains, Phase IV (KMG-IV): sequencing the most valuable type-strain genomes for metagenomic binning, comparative biology and taxonomic classification.</title>
        <authorList>
            <person name="Goeker M."/>
        </authorList>
    </citation>
    <scope>NUCLEOTIDE SEQUENCE [LARGE SCALE GENOMIC DNA]</scope>
    <source>
        <strain evidence="2 3">DSM 28697</strain>
    </source>
</reference>
<feature type="transmembrane region" description="Helical" evidence="1">
    <location>
        <begin position="39"/>
        <end position="58"/>
    </location>
</feature>
<keyword evidence="1" id="KW-0812">Transmembrane</keyword>
<dbReference type="AlphaFoldDB" id="A0A4R6U754"/>
<dbReference type="InterPro" id="IPR021315">
    <property type="entry name" value="Gap/Sap"/>
</dbReference>
<keyword evidence="1" id="KW-0472">Membrane</keyword>
<feature type="transmembrane region" description="Helical" evidence="1">
    <location>
        <begin position="155"/>
        <end position="172"/>
    </location>
</feature>
<feature type="transmembrane region" description="Helical" evidence="1">
    <location>
        <begin position="193"/>
        <end position="212"/>
    </location>
</feature>
<organism evidence="2 3">
    <name type="scientific">Aureibacillus halotolerans</name>
    <dbReference type="NCBI Taxonomy" id="1508390"/>
    <lineage>
        <taxon>Bacteria</taxon>
        <taxon>Bacillati</taxon>
        <taxon>Bacillota</taxon>
        <taxon>Bacilli</taxon>
        <taxon>Bacillales</taxon>
        <taxon>Bacillaceae</taxon>
        <taxon>Aureibacillus</taxon>
    </lineage>
</organism>
<gene>
    <name evidence="2" type="ORF">EV213_106101</name>
</gene>
<proteinExistence type="predicted"/>
<evidence type="ECO:0000313" key="2">
    <source>
        <dbReference type="EMBL" id="TDQ40385.1"/>
    </source>
</evidence>
<dbReference type="Pfam" id="PF11139">
    <property type="entry name" value="SfLAP"/>
    <property type="match status" value="1"/>
</dbReference>